<evidence type="ECO:0000313" key="2">
    <source>
        <dbReference type="EMBL" id="EMR68926.1"/>
    </source>
</evidence>
<proteinExistence type="predicted"/>
<feature type="region of interest" description="Disordered" evidence="1">
    <location>
        <begin position="143"/>
        <end position="163"/>
    </location>
</feature>
<keyword evidence="3" id="KW-1185">Reference proteome</keyword>
<dbReference type="EMBL" id="KB706150">
    <property type="protein sequence ID" value="EMR68926.1"/>
    <property type="molecule type" value="Genomic_DNA"/>
</dbReference>
<organism evidence="2 3">
    <name type="scientific">Eutypa lata (strain UCR-EL1)</name>
    <name type="common">Grapevine dieback disease fungus</name>
    <name type="synonym">Eutypa armeniacae</name>
    <dbReference type="NCBI Taxonomy" id="1287681"/>
    <lineage>
        <taxon>Eukaryota</taxon>
        <taxon>Fungi</taxon>
        <taxon>Dikarya</taxon>
        <taxon>Ascomycota</taxon>
        <taxon>Pezizomycotina</taxon>
        <taxon>Sordariomycetes</taxon>
        <taxon>Xylariomycetidae</taxon>
        <taxon>Xylariales</taxon>
        <taxon>Diatrypaceae</taxon>
        <taxon>Eutypa</taxon>
    </lineage>
</organism>
<dbReference type="KEGG" id="ela:UCREL1_4041"/>
<accession>M7TG44</accession>
<protein>
    <submittedName>
        <fullName evidence="2">Uncharacterized protein</fullName>
    </submittedName>
</protein>
<dbReference type="AlphaFoldDB" id="M7TG44"/>
<dbReference type="Proteomes" id="UP000012174">
    <property type="component" value="Unassembled WGS sequence"/>
</dbReference>
<evidence type="ECO:0000313" key="3">
    <source>
        <dbReference type="Proteomes" id="UP000012174"/>
    </source>
</evidence>
<reference evidence="3" key="1">
    <citation type="journal article" date="2013" name="Genome Announc.">
        <title>Draft genome sequence of the grapevine dieback fungus Eutypa lata UCR-EL1.</title>
        <authorList>
            <person name="Blanco-Ulate B."/>
            <person name="Rolshausen P.E."/>
            <person name="Cantu D."/>
        </authorList>
    </citation>
    <scope>NUCLEOTIDE SEQUENCE [LARGE SCALE GENOMIC DNA]</scope>
    <source>
        <strain evidence="3">UCR-EL1</strain>
    </source>
</reference>
<dbReference type="HOGENOM" id="CLU_1627044_0_0_1"/>
<sequence>MPRSRSRTQNHIEISCINGTVVYRVDNPRTGCSAGFWATRLPGTRETRFELDFQHAPQERCRCLGRDTDAPAVRALLQLAFELVDSSQQQQQQDVTMGVGIHHEAGSAVAAMLVFLKRALRLKALGEAELDLWDKVRWPPRVGEEAEAAREEVDDAAGDAAYR</sequence>
<gene>
    <name evidence="2" type="ORF">UCREL1_4041</name>
</gene>
<dbReference type="OrthoDB" id="4757577at2759"/>
<name>M7TG44_EUTLA</name>
<evidence type="ECO:0000256" key="1">
    <source>
        <dbReference type="SAM" id="MobiDB-lite"/>
    </source>
</evidence>